<sequence length="350" mass="36748">MPIPHLEPDPILSRPVMVTGGAGYVGSHIALALLDAGHTVVVADNLCTGLRWLVPDGAAFEQVDLRDGDALEQIMRRHEVGAVIHCAASTVVPDSVADPLGYYGNNIGATLSLLGAMARAAVGRIIFSSTAAVYRADTAGAPIAEDAPTDPLSPYGATKLMAERMIRDTAATGILDYTILRYFNVAGADPDGRAGQSTPAATHLIKLACETACGHRPSLTIYGTDWPTPDGTGVRDFVHVSDLAQAHIMALQQGAGAARNRIFNCGYGSGYSVRDVIKELETATGSALPIQTAPRRAGDLAQVVADGRALADALGWRPQYADLSRIIAHSLAWEASHSTTKRQGLTGHPN</sequence>
<evidence type="ECO:0000256" key="1">
    <source>
        <dbReference type="ARBA" id="ARBA00000083"/>
    </source>
</evidence>
<dbReference type="InterPro" id="IPR036291">
    <property type="entry name" value="NAD(P)-bd_dom_sf"/>
</dbReference>
<evidence type="ECO:0000256" key="7">
    <source>
        <dbReference type="ARBA" id="ARBA00023027"/>
    </source>
</evidence>
<comment type="subunit">
    <text evidence="10">Homodimer.</text>
</comment>
<organism evidence="12 13">
    <name type="scientific">Roseinatronobacter ekhonensis</name>
    <dbReference type="NCBI Taxonomy" id="254356"/>
    <lineage>
        <taxon>Bacteria</taxon>
        <taxon>Pseudomonadati</taxon>
        <taxon>Pseudomonadota</taxon>
        <taxon>Alphaproteobacteria</taxon>
        <taxon>Rhodobacterales</taxon>
        <taxon>Paracoccaceae</taxon>
        <taxon>Roseinatronobacter</taxon>
    </lineage>
</organism>
<dbReference type="InterPro" id="IPR001509">
    <property type="entry name" value="Epimerase_deHydtase"/>
</dbReference>
<comment type="catalytic activity">
    <reaction evidence="1 10">
        <text>UDP-alpha-D-glucose = UDP-alpha-D-galactose</text>
        <dbReference type="Rhea" id="RHEA:22168"/>
        <dbReference type="ChEBI" id="CHEBI:58885"/>
        <dbReference type="ChEBI" id="CHEBI:66914"/>
        <dbReference type="EC" id="5.1.3.2"/>
    </reaction>
</comment>
<dbReference type="OrthoDB" id="9801785at2"/>
<dbReference type="PANTHER" id="PTHR43725:SF53">
    <property type="entry name" value="UDP-ARABINOSE 4-EPIMERASE 1"/>
    <property type="match status" value="1"/>
</dbReference>
<dbReference type="NCBIfam" id="TIGR01179">
    <property type="entry name" value="galE"/>
    <property type="match status" value="1"/>
</dbReference>
<proteinExistence type="inferred from homology"/>
<dbReference type="AlphaFoldDB" id="A0A3B0MFN4"/>
<dbReference type="GO" id="GO:0003978">
    <property type="term" value="F:UDP-glucose 4-epimerase activity"/>
    <property type="evidence" value="ECO:0007669"/>
    <property type="project" value="UniProtKB-UniRule"/>
</dbReference>
<dbReference type="Gene3D" id="3.90.25.10">
    <property type="entry name" value="UDP-galactose 4-epimerase, domain 1"/>
    <property type="match status" value="1"/>
</dbReference>
<keyword evidence="8 10" id="KW-0413">Isomerase</keyword>
<dbReference type="RefSeq" id="WP_121095393.1">
    <property type="nucleotide sequence ID" value="NZ_UIHC01000019.1"/>
</dbReference>
<comment type="pathway">
    <text evidence="3 10">Carbohydrate metabolism; galactose metabolism.</text>
</comment>
<feature type="domain" description="NAD-dependent epimerase/dehydratase" evidence="11">
    <location>
        <begin position="16"/>
        <end position="266"/>
    </location>
</feature>
<dbReference type="UniPathway" id="UPA00214"/>
<dbReference type="SUPFAM" id="SSF51735">
    <property type="entry name" value="NAD(P)-binding Rossmann-fold domains"/>
    <property type="match status" value="1"/>
</dbReference>
<dbReference type="Gene3D" id="3.40.50.720">
    <property type="entry name" value="NAD(P)-binding Rossmann-like Domain"/>
    <property type="match status" value="1"/>
</dbReference>
<dbReference type="GO" id="GO:0033499">
    <property type="term" value="P:galactose catabolic process via UDP-galactose, Leloir pathway"/>
    <property type="evidence" value="ECO:0007669"/>
    <property type="project" value="TreeGrafter"/>
</dbReference>
<dbReference type="CDD" id="cd05247">
    <property type="entry name" value="UDP_G4E_1_SDR_e"/>
    <property type="match status" value="1"/>
</dbReference>
<evidence type="ECO:0000313" key="12">
    <source>
        <dbReference type="EMBL" id="SUZ32368.1"/>
    </source>
</evidence>
<dbReference type="EMBL" id="UIHC01000019">
    <property type="protein sequence ID" value="SUZ32368.1"/>
    <property type="molecule type" value="Genomic_DNA"/>
</dbReference>
<evidence type="ECO:0000256" key="10">
    <source>
        <dbReference type="RuleBase" id="RU366046"/>
    </source>
</evidence>
<evidence type="ECO:0000256" key="6">
    <source>
        <dbReference type="ARBA" id="ARBA00018569"/>
    </source>
</evidence>
<evidence type="ECO:0000256" key="8">
    <source>
        <dbReference type="ARBA" id="ARBA00023235"/>
    </source>
</evidence>
<evidence type="ECO:0000313" key="13">
    <source>
        <dbReference type="Proteomes" id="UP000272908"/>
    </source>
</evidence>
<keyword evidence="13" id="KW-1185">Reference proteome</keyword>
<accession>A0A3B0MFN4</accession>
<protein>
    <recommendedName>
        <fullName evidence="6 10">UDP-glucose 4-epimerase</fullName>
        <ecNumber evidence="5 10">5.1.3.2</ecNumber>
    </recommendedName>
</protein>
<comment type="cofactor">
    <cofactor evidence="2 10">
        <name>NAD(+)</name>
        <dbReference type="ChEBI" id="CHEBI:57540"/>
    </cofactor>
</comment>
<evidence type="ECO:0000256" key="3">
    <source>
        <dbReference type="ARBA" id="ARBA00004947"/>
    </source>
</evidence>
<name>A0A3B0MFN4_9RHOB</name>
<dbReference type="EC" id="5.1.3.2" evidence="5 10"/>
<comment type="similarity">
    <text evidence="4 10">Belongs to the NAD(P)-dependent epimerase/dehydratase family.</text>
</comment>
<evidence type="ECO:0000259" key="11">
    <source>
        <dbReference type="Pfam" id="PF01370"/>
    </source>
</evidence>
<dbReference type="PANTHER" id="PTHR43725">
    <property type="entry name" value="UDP-GLUCOSE 4-EPIMERASE"/>
    <property type="match status" value="1"/>
</dbReference>
<evidence type="ECO:0000256" key="4">
    <source>
        <dbReference type="ARBA" id="ARBA00007637"/>
    </source>
</evidence>
<evidence type="ECO:0000256" key="9">
    <source>
        <dbReference type="ARBA" id="ARBA00023277"/>
    </source>
</evidence>
<keyword evidence="9 10" id="KW-0119">Carbohydrate metabolism</keyword>
<dbReference type="Pfam" id="PF01370">
    <property type="entry name" value="Epimerase"/>
    <property type="match status" value="1"/>
</dbReference>
<evidence type="ECO:0000256" key="2">
    <source>
        <dbReference type="ARBA" id="ARBA00001911"/>
    </source>
</evidence>
<dbReference type="InterPro" id="IPR005886">
    <property type="entry name" value="UDP_G4E"/>
</dbReference>
<gene>
    <name evidence="12" type="primary">galE_2</name>
    <name evidence="12" type="ORF">ROE7235_02124</name>
</gene>
<reference evidence="13" key="1">
    <citation type="submission" date="2018-08" db="EMBL/GenBank/DDBJ databases">
        <authorList>
            <person name="Rodrigo-Torres L."/>
            <person name="Arahal R. D."/>
            <person name="Lucena T."/>
        </authorList>
    </citation>
    <scope>NUCLEOTIDE SEQUENCE [LARGE SCALE GENOMIC DNA]</scope>
    <source>
        <strain evidence="13">CECT 7235</strain>
    </source>
</reference>
<dbReference type="Proteomes" id="UP000272908">
    <property type="component" value="Unassembled WGS sequence"/>
</dbReference>
<evidence type="ECO:0000256" key="5">
    <source>
        <dbReference type="ARBA" id="ARBA00013189"/>
    </source>
</evidence>
<keyword evidence="7 10" id="KW-0520">NAD</keyword>